<dbReference type="EMBL" id="CM004389">
    <property type="protein sequence ID" value="KAG8658427.1"/>
    <property type="molecule type" value="Genomic_DNA"/>
</dbReference>
<evidence type="ECO:0000313" key="2">
    <source>
        <dbReference type="Proteomes" id="UP000091857"/>
    </source>
</evidence>
<name>A0ACB7I039_MANES</name>
<keyword evidence="2" id="KW-1185">Reference proteome</keyword>
<protein>
    <submittedName>
        <fullName evidence="1">Uncharacterized protein</fullName>
    </submittedName>
</protein>
<dbReference type="Proteomes" id="UP000091857">
    <property type="component" value="Chromosome 3"/>
</dbReference>
<accession>A0ACB7I039</accession>
<proteinExistence type="predicted"/>
<organism evidence="1 2">
    <name type="scientific">Manihot esculenta</name>
    <name type="common">Cassava</name>
    <name type="synonym">Jatropha manihot</name>
    <dbReference type="NCBI Taxonomy" id="3983"/>
    <lineage>
        <taxon>Eukaryota</taxon>
        <taxon>Viridiplantae</taxon>
        <taxon>Streptophyta</taxon>
        <taxon>Embryophyta</taxon>
        <taxon>Tracheophyta</taxon>
        <taxon>Spermatophyta</taxon>
        <taxon>Magnoliopsida</taxon>
        <taxon>eudicotyledons</taxon>
        <taxon>Gunneridae</taxon>
        <taxon>Pentapetalae</taxon>
        <taxon>rosids</taxon>
        <taxon>fabids</taxon>
        <taxon>Malpighiales</taxon>
        <taxon>Euphorbiaceae</taxon>
        <taxon>Crotonoideae</taxon>
        <taxon>Manihoteae</taxon>
        <taxon>Manihot</taxon>
    </lineage>
</organism>
<sequence length="339" mass="38558">MEDQFPKMETFKHEDLPCWKSFHGMATGSKYFHDSIIWGASTDITTYPDNGTSGNRPTTKSLIESSNIPQELRFLNPSEQMNTTDSLGENQRFEPMCLFPNTSFCMHQLGQIQGQPSEERLKINPTKGFNDHWLGTTKTQLMKYTGRRLQNQHHQKSASSPGKSFRGVRQRHWGKWVAEIRLPRNRTRVWLGTFDTAEEAAVAYDTAAYMLRGDDARLNFPDLKHQTKANSLNGTTAALLEAKLHAISGQEKHSIHIGPPSPEKHAHDNNTKQLKGFGQNPSRKQWQFELESKVEFDCQVNAKENAQEVVAFDKDAVQLNRIPSLDMDLIWDAMLVSDS</sequence>
<comment type="caution">
    <text evidence="1">The sequence shown here is derived from an EMBL/GenBank/DDBJ whole genome shotgun (WGS) entry which is preliminary data.</text>
</comment>
<gene>
    <name evidence="1" type="ORF">MANES_03G147500v8</name>
</gene>
<evidence type="ECO:0000313" key="1">
    <source>
        <dbReference type="EMBL" id="KAG8658427.1"/>
    </source>
</evidence>
<reference evidence="2" key="1">
    <citation type="journal article" date="2016" name="Nat. Biotechnol.">
        <title>Sequencing wild and cultivated cassava and related species reveals extensive interspecific hybridization and genetic diversity.</title>
        <authorList>
            <person name="Bredeson J.V."/>
            <person name="Lyons J.B."/>
            <person name="Prochnik S.E."/>
            <person name="Wu G.A."/>
            <person name="Ha C.M."/>
            <person name="Edsinger-Gonzales E."/>
            <person name="Grimwood J."/>
            <person name="Schmutz J."/>
            <person name="Rabbi I.Y."/>
            <person name="Egesi C."/>
            <person name="Nauluvula P."/>
            <person name="Lebot V."/>
            <person name="Ndunguru J."/>
            <person name="Mkamilo G."/>
            <person name="Bart R.S."/>
            <person name="Setter T.L."/>
            <person name="Gleadow R.M."/>
            <person name="Kulakow P."/>
            <person name="Ferguson M.E."/>
            <person name="Rounsley S."/>
            <person name="Rokhsar D.S."/>
        </authorList>
    </citation>
    <scope>NUCLEOTIDE SEQUENCE [LARGE SCALE GENOMIC DNA]</scope>
    <source>
        <strain evidence="2">cv. AM560-2</strain>
    </source>
</reference>